<evidence type="ECO:0000256" key="1">
    <source>
        <dbReference type="SAM" id="Phobius"/>
    </source>
</evidence>
<evidence type="ECO:0000259" key="2">
    <source>
        <dbReference type="Pfam" id="PF07727"/>
    </source>
</evidence>
<dbReference type="Pfam" id="PF07727">
    <property type="entry name" value="RVT_2"/>
    <property type="match status" value="1"/>
</dbReference>
<dbReference type="PANTHER" id="PTHR11439">
    <property type="entry name" value="GAG-POL-RELATED RETROTRANSPOSON"/>
    <property type="match status" value="1"/>
</dbReference>
<feature type="transmembrane region" description="Helical" evidence="1">
    <location>
        <begin position="147"/>
        <end position="168"/>
    </location>
</feature>
<comment type="caution">
    <text evidence="3">The sequence shown here is derived from an EMBL/GenBank/DDBJ whole genome shotgun (WGS) entry which is preliminary data.</text>
</comment>
<feature type="domain" description="Reverse transcriptase Ty1/copia-type" evidence="2">
    <location>
        <begin position="74"/>
        <end position="225"/>
    </location>
</feature>
<reference evidence="3" key="1">
    <citation type="journal article" date="2019" name="Sci. Rep.">
        <title>Draft genome of Tanacetum cinerariifolium, the natural source of mosquito coil.</title>
        <authorList>
            <person name="Yamashiro T."/>
            <person name="Shiraishi A."/>
            <person name="Satake H."/>
            <person name="Nakayama K."/>
        </authorList>
    </citation>
    <scope>NUCLEOTIDE SEQUENCE</scope>
</reference>
<dbReference type="EMBL" id="BKCJ010467055">
    <property type="protein sequence ID" value="GFA67682.1"/>
    <property type="molecule type" value="Genomic_DNA"/>
</dbReference>
<protein>
    <recommendedName>
        <fullName evidence="2">Reverse transcriptase Ty1/copia-type domain-containing protein</fullName>
    </recommendedName>
</protein>
<sequence>MITRAKTGIYKPLERMNCHVTSTYPLHHSHMHALRDPNWKEAMYKARLVANGRSQQQCLVYSLARRKECISSWTLFETVYMYQPPGFVDSARPDYVFHLEKLLYSFKQASRAWFQRLASFATRIGFQHTKTDASLFIYHHGSDIGYLLLYVVDIIHIASSTALLPHIITSLLGEFAMTYLGSLNFFLGVSAHQTVFGLYLSQSKFFKEVLERAHMQHRNSYKTPESKLGLKGDLVAGPTLLGSLVGGLQYLTFMRPDLSYAVHQVCLYMHDPRESHLLSLKNILRYVYSTLDHGLQLYASSTSQLVVYTDADWAGCRVTRHSTSGYCVFLGDNLLFWSLKAMLTCLVLHIEIDIHFVHDYVDVGQVRVLHVPSRFNFVDIFAKELHTALFLDFRTSLNAQRPPGPLTGKY</sequence>
<evidence type="ECO:0000313" key="3">
    <source>
        <dbReference type="EMBL" id="GFA67682.1"/>
    </source>
</evidence>
<keyword evidence="1" id="KW-0472">Membrane</keyword>
<feature type="transmembrane region" description="Helical" evidence="1">
    <location>
        <begin position="180"/>
        <end position="200"/>
    </location>
</feature>
<dbReference type="PANTHER" id="PTHR11439:SF524">
    <property type="entry name" value="RNA-DIRECTED DNA POLYMERASE, PROTEIN KINASE RLK-PELLE-DLSV FAMILY"/>
    <property type="match status" value="1"/>
</dbReference>
<keyword evidence="1" id="KW-0812">Transmembrane</keyword>
<gene>
    <name evidence="3" type="ORF">Tci_639654</name>
</gene>
<dbReference type="InterPro" id="IPR013103">
    <property type="entry name" value="RVT_2"/>
</dbReference>
<name>A0A699K0E1_TANCI</name>
<organism evidence="3">
    <name type="scientific">Tanacetum cinerariifolium</name>
    <name type="common">Dalmatian daisy</name>
    <name type="synonym">Chrysanthemum cinerariifolium</name>
    <dbReference type="NCBI Taxonomy" id="118510"/>
    <lineage>
        <taxon>Eukaryota</taxon>
        <taxon>Viridiplantae</taxon>
        <taxon>Streptophyta</taxon>
        <taxon>Embryophyta</taxon>
        <taxon>Tracheophyta</taxon>
        <taxon>Spermatophyta</taxon>
        <taxon>Magnoliopsida</taxon>
        <taxon>eudicotyledons</taxon>
        <taxon>Gunneridae</taxon>
        <taxon>Pentapetalae</taxon>
        <taxon>asterids</taxon>
        <taxon>campanulids</taxon>
        <taxon>Asterales</taxon>
        <taxon>Asteraceae</taxon>
        <taxon>Asteroideae</taxon>
        <taxon>Anthemideae</taxon>
        <taxon>Anthemidinae</taxon>
        <taxon>Tanacetum</taxon>
    </lineage>
</organism>
<proteinExistence type="predicted"/>
<dbReference type="AlphaFoldDB" id="A0A699K0E1"/>
<keyword evidence="1" id="KW-1133">Transmembrane helix</keyword>
<dbReference type="CDD" id="cd09272">
    <property type="entry name" value="RNase_HI_RT_Ty1"/>
    <property type="match status" value="1"/>
</dbReference>
<accession>A0A699K0E1</accession>